<sequence>MVGVGAVQVEHDPFGVGPARELAQVDLAGGLQGRQTPGEPILGGVEDEPVRAAVLVQDPGDAGAGEDRAVAGDDDVGLQGLQPVDRGEGPVHRAHEDQRGESGEHQIAGEQHALFGQPGDQISGGVRRAAGVQQLDPPTCDVQSECGAGRDVGKPAGHRPPVRDRVPQRWAAVDDRVGLKPFPHPAVPDDHCRGGEEAVAVGVVTVLMGVHRQPDGRPAGGRVHGVEKPAGASRGGAGVDHQDPRPSRWRRGGDRAVRTWRNAWQSSGSG</sequence>
<evidence type="ECO:0000313" key="3">
    <source>
        <dbReference type="Proteomes" id="UP000565579"/>
    </source>
</evidence>
<keyword evidence="3" id="KW-1185">Reference proteome</keyword>
<reference evidence="2 3" key="1">
    <citation type="submission" date="2020-08" db="EMBL/GenBank/DDBJ databases">
        <title>Sequencing the genomes of 1000 actinobacteria strains.</title>
        <authorList>
            <person name="Klenk H.-P."/>
        </authorList>
    </citation>
    <scope>NUCLEOTIDE SEQUENCE [LARGE SCALE GENOMIC DNA]</scope>
    <source>
        <strain evidence="2 3">DSM 43768</strain>
    </source>
</reference>
<protein>
    <submittedName>
        <fullName evidence="2">Uncharacterized protein</fullName>
    </submittedName>
</protein>
<feature type="region of interest" description="Disordered" evidence="1">
    <location>
        <begin position="81"/>
        <end position="105"/>
    </location>
</feature>
<evidence type="ECO:0000313" key="2">
    <source>
        <dbReference type="EMBL" id="MBB6550207.1"/>
    </source>
</evidence>
<dbReference type="EMBL" id="JACHMI010000001">
    <property type="protein sequence ID" value="MBB6550207.1"/>
    <property type="molecule type" value="Genomic_DNA"/>
</dbReference>
<dbReference type="Proteomes" id="UP000565579">
    <property type="component" value="Unassembled WGS sequence"/>
</dbReference>
<evidence type="ECO:0000256" key="1">
    <source>
        <dbReference type="SAM" id="MobiDB-lite"/>
    </source>
</evidence>
<proteinExistence type="predicted"/>
<feature type="region of interest" description="Disordered" evidence="1">
    <location>
        <begin position="135"/>
        <end position="163"/>
    </location>
</feature>
<name>A0A7X0NV99_9ACTN</name>
<gene>
    <name evidence="2" type="ORF">HD593_005002</name>
</gene>
<feature type="region of interest" description="Disordered" evidence="1">
    <location>
        <begin position="212"/>
        <end position="270"/>
    </location>
</feature>
<dbReference type="AlphaFoldDB" id="A0A7X0NV99"/>
<comment type="caution">
    <text evidence="2">The sequence shown here is derived from an EMBL/GenBank/DDBJ whole genome shotgun (WGS) entry which is preliminary data.</text>
</comment>
<feature type="compositionally biased region" description="Basic and acidic residues" evidence="1">
    <location>
        <begin position="240"/>
        <end position="257"/>
    </location>
</feature>
<feature type="compositionally biased region" description="Basic and acidic residues" evidence="1">
    <location>
        <begin position="85"/>
        <end position="104"/>
    </location>
</feature>
<accession>A0A7X0NV99</accession>
<organism evidence="2 3">
    <name type="scientific">Nonomuraea rubra</name>
    <dbReference type="NCBI Taxonomy" id="46180"/>
    <lineage>
        <taxon>Bacteria</taxon>
        <taxon>Bacillati</taxon>
        <taxon>Actinomycetota</taxon>
        <taxon>Actinomycetes</taxon>
        <taxon>Streptosporangiales</taxon>
        <taxon>Streptosporangiaceae</taxon>
        <taxon>Nonomuraea</taxon>
    </lineage>
</organism>